<reference evidence="2 3" key="1">
    <citation type="submission" date="2020-06" db="EMBL/GenBank/DDBJ databases">
        <title>NJ-3-1, isolated from saline soil.</title>
        <authorList>
            <person name="Cui H.L."/>
            <person name="Shi X."/>
        </authorList>
    </citation>
    <scope>NUCLEOTIDE SEQUENCE [LARGE SCALE GENOMIC DNA]</scope>
    <source>
        <strain evidence="2 3">NJ-3-1</strain>
    </source>
</reference>
<dbReference type="InterPro" id="IPR002711">
    <property type="entry name" value="HNH"/>
</dbReference>
<dbReference type="GeneID" id="96090659"/>
<dbReference type="EMBL" id="CP058579">
    <property type="protein sequence ID" value="QLG61957.1"/>
    <property type="molecule type" value="Genomic_DNA"/>
</dbReference>
<dbReference type="CDD" id="cd00085">
    <property type="entry name" value="HNHc"/>
    <property type="match status" value="1"/>
</dbReference>
<keyword evidence="2" id="KW-0378">Hydrolase</keyword>
<dbReference type="Pfam" id="PF01844">
    <property type="entry name" value="HNH"/>
    <property type="match status" value="1"/>
</dbReference>
<dbReference type="GO" id="GO:0008270">
    <property type="term" value="F:zinc ion binding"/>
    <property type="evidence" value="ECO:0007669"/>
    <property type="project" value="InterPro"/>
</dbReference>
<gene>
    <name evidence="2" type="ORF">HUG12_09590</name>
</gene>
<feature type="domain" description="HNH" evidence="1">
    <location>
        <begin position="5"/>
        <end position="46"/>
    </location>
</feature>
<evidence type="ECO:0000313" key="3">
    <source>
        <dbReference type="Proteomes" id="UP000509626"/>
    </source>
</evidence>
<keyword evidence="2" id="KW-0255">Endonuclease</keyword>
<accession>A0A7D5Q9W6</accession>
<name>A0A7D5Q9W6_9EURY</name>
<evidence type="ECO:0000313" key="2">
    <source>
        <dbReference type="EMBL" id="QLG61957.1"/>
    </source>
</evidence>
<dbReference type="GO" id="GO:0004519">
    <property type="term" value="F:endonuclease activity"/>
    <property type="evidence" value="ECO:0007669"/>
    <property type="project" value="UniProtKB-KW"/>
</dbReference>
<dbReference type="AlphaFoldDB" id="A0A7D5Q9W6"/>
<dbReference type="RefSeq" id="WP_179268542.1">
    <property type="nucleotide sequence ID" value="NZ_CP058579.1"/>
</dbReference>
<protein>
    <submittedName>
        <fullName evidence="2">HNH endonuclease</fullName>
    </submittedName>
</protein>
<organism evidence="2 3">
    <name type="scientific">Halorarum salinum</name>
    <dbReference type="NCBI Taxonomy" id="2743089"/>
    <lineage>
        <taxon>Archaea</taxon>
        <taxon>Methanobacteriati</taxon>
        <taxon>Methanobacteriota</taxon>
        <taxon>Stenosarchaea group</taxon>
        <taxon>Halobacteria</taxon>
        <taxon>Halobacteriales</taxon>
        <taxon>Haloferacaceae</taxon>
        <taxon>Halorarum</taxon>
    </lineage>
</organism>
<keyword evidence="3" id="KW-1185">Reference proteome</keyword>
<dbReference type="InterPro" id="IPR003615">
    <property type="entry name" value="HNH_nuc"/>
</dbReference>
<dbReference type="Proteomes" id="UP000509626">
    <property type="component" value="Chromosome"/>
</dbReference>
<dbReference type="OrthoDB" id="11472at2157"/>
<dbReference type="Gene3D" id="1.10.30.50">
    <property type="match status" value="1"/>
</dbReference>
<dbReference type="GO" id="GO:0003676">
    <property type="term" value="F:nucleic acid binding"/>
    <property type="evidence" value="ECO:0007669"/>
    <property type="project" value="InterPro"/>
</dbReference>
<proteinExistence type="predicted"/>
<evidence type="ECO:0000259" key="1">
    <source>
        <dbReference type="Pfam" id="PF01844"/>
    </source>
</evidence>
<dbReference type="KEGG" id="halu:HUG12_09590"/>
<keyword evidence="2" id="KW-0540">Nuclease</keyword>
<sequence>MIDKCFICGEDNEHVLQQHHIVPRWLDGSDRDENLVRLCANCHQAIEKIYTRQVFLRLESKFTDRVTQLVADFVDKHITHTDRETRTRTRDVYDQFVEYCRQRDSRPIDRPSFHREFRTLTTSTVTIKENSTKTRKYYTDLRIER</sequence>